<evidence type="ECO:0000313" key="2">
    <source>
        <dbReference type="Proteomes" id="UP000377803"/>
    </source>
</evidence>
<evidence type="ECO:0000313" key="1">
    <source>
        <dbReference type="EMBL" id="QGA80238.1"/>
    </source>
</evidence>
<dbReference type="EMBL" id="CP040089">
    <property type="protein sequence ID" value="QGA80238.1"/>
    <property type="molecule type" value="Genomic_DNA"/>
</dbReference>
<reference evidence="2" key="1">
    <citation type="submission" date="2019-05" db="EMBL/GenBank/DDBJ databases">
        <title>Candidatus Nanohalobium constans, a novel model system to study the DPANN nano-sized archaea: genomic and physiological characterization of a nanoarchaeon co-cultured with its chitinotrophic host.</title>
        <authorList>
            <person name="La Cono V."/>
            <person name="Arcadi E."/>
            <person name="Crisafi F."/>
            <person name="Denaro R."/>
            <person name="La Spada G."/>
            <person name="Messina E."/>
            <person name="Smedile F."/>
            <person name="Toshchakov S.V."/>
            <person name="Shevchenko M.A."/>
            <person name="Golyshin P.N."/>
            <person name="Golyshina O.V."/>
            <person name="Ferrer M."/>
            <person name="Rohde M."/>
            <person name="Mushegian A."/>
            <person name="Sorokin D.Y."/>
            <person name="Giuliano L."/>
            <person name="Yakimov M.M."/>
        </authorList>
    </citation>
    <scope>NUCLEOTIDE SEQUENCE [LARGE SCALE GENOMIC DNA]</scope>
    <source>
        <strain evidence="2">LC1Nh</strain>
    </source>
</reference>
<organism evidence="1 2">
    <name type="scientific">Candidatus Nanohalobium constans</name>
    <dbReference type="NCBI Taxonomy" id="2565781"/>
    <lineage>
        <taxon>Archaea</taxon>
        <taxon>Candidatus Nanohalarchaeota</taxon>
        <taxon>Candidatus Nanohalobia</taxon>
        <taxon>Candidatus Nanohalobiales</taxon>
        <taxon>Candidatus Nanohalobiaceae</taxon>
        <taxon>Candidatus Nanohalobium</taxon>
    </lineage>
</organism>
<proteinExistence type="predicted"/>
<dbReference type="AlphaFoldDB" id="A0A5Q0UF92"/>
<gene>
    <name evidence="1" type="ORF">LC1Nh_0337</name>
</gene>
<dbReference type="KEGG" id="ncon:LC1Nh_0337"/>
<keyword evidence="2" id="KW-1185">Reference proteome</keyword>
<dbReference type="Proteomes" id="UP000377803">
    <property type="component" value="Chromosome"/>
</dbReference>
<accession>A0A5Q0UF92</accession>
<sequence length="262" mass="28463">MKYDKQNLSLLTLIALTIVASGCISNSSANLDQDFNGEYTSIDTNISGESLLNETFSSTSEDYDMSSKTQLLFNTPVTSFRLNLTSEGVFQQNMSETTSVTRIGLGAIDGENKSDWAQKTIKTSGNSSTITVNSEGNQSSETVDAISDEELGVSIEAFKQIGYSDVEVLGATGENQSGIALEIEADNADLAQNYENIFKNHAVNEDEGSSMEDGEEVSQFNQSKTYAVIDRDAKRLESYSYFGSAANGSMQVRVDADFNHKE</sequence>
<dbReference type="GeneID" id="42364720"/>
<dbReference type="PROSITE" id="PS51257">
    <property type="entry name" value="PROKAR_LIPOPROTEIN"/>
    <property type="match status" value="1"/>
</dbReference>
<protein>
    <submittedName>
        <fullName evidence="1">Uncharacterized protein</fullName>
    </submittedName>
</protein>
<name>A0A5Q0UF92_9ARCH</name>
<dbReference type="RefSeq" id="WP_153549977.1">
    <property type="nucleotide sequence ID" value="NZ_CP040089.1"/>
</dbReference>